<dbReference type="Pfam" id="PF08281">
    <property type="entry name" value="Sigma70_r4_2"/>
    <property type="match status" value="1"/>
</dbReference>
<accession>A0ABU3NVT1</accession>
<dbReference type="Gene3D" id="1.10.10.10">
    <property type="entry name" value="Winged helix-like DNA-binding domain superfamily/Winged helix DNA-binding domain"/>
    <property type="match status" value="1"/>
</dbReference>
<reference evidence="2 3" key="1">
    <citation type="submission" date="2023-07" db="EMBL/GenBank/DDBJ databases">
        <title>The novel representative of Negativicutes class, Anaeroselena agilis gen. nov. sp. nov.</title>
        <authorList>
            <person name="Prokofeva M.I."/>
            <person name="Elcheninov A.G."/>
            <person name="Klyukina A."/>
            <person name="Kublanov I.V."/>
            <person name="Frolov E.N."/>
            <person name="Podosokorskaya O.A."/>
        </authorList>
    </citation>
    <scope>NUCLEOTIDE SEQUENCE [LARGE SCALE GENOMIC DNA]</scope>
    <source>
        <strain evidence="2 3">4137-cl</strain>
    </source>
</reference>
<evidence type="ECO:0000313" key="2">
    <source>
        <dbReference type="EMBL" id="MDT8900242.1"/>
    </source>
</evidence>
<keyword evidence="3" id="KW-1185">Reference proteome</keyword>
<proteinExistence type="predicted"/>
<organism evidence="2 3">
    <name type="scientific">Anaeroselena agilis</name>
    <dbReference type="NCBI Taxonomy" id="3063788"/>
    <lineage>
        <taxon>Bacteria</taxon>
        <taxon>Bacillati</taxon>
        <taxon>Bacillota</taxon>
        <taxon>Negativicutes</taxon>
        <taxon>Acetonemataceae</taxon>
        <taxon>Anaeroselena</taxon>
    </lineage>
</organism>
<evidence type="ECO:0000259" key="1">
    <source>
        <dbReference type="Pfam" id="PF08281"/>
    </source>
</evidence>
<name>A0ABU3NVT1_9FIRM</name>
<dbReference type="InterPro" id="IPR013249">
    <property type="entry name" value="RNA_pol_sigma70_r4_t2"/>
</dbReference>
<gene>
    <name evidence="2" type="ORF">Q4T40_03185</name>
</gene>
<dbReference type="EMBL" id="JAUOZS010000001">
    <property type="protein sequence ID" value="MDT8900242.1"/>
    <property type="molecule type" value="Genomic_DNA"/>
</dbReference>
<comment type="caution">
    <text evidence="2">The sequence shown here is derived from an EMBL/GenBank/DDBJ whole genome shotgun (WGS) entry which is preliminary data.</text>
</comment>
<dbReference type="SUPFAM" id="SSF88659">
    <property type="entry name" value="Sigma3 and sigma4 domains of RNA polymerase sigma factors"/>
    <property type="match status" value="1"/>
</dbReference>
<dbReference type="RefSeq" id="WP_413778797.1">
    <property type="nucleotide sequence ID" value="NZ_JAUOZS010000001.1"/>
</dbReference>
<protein>
    <submittedName>
        <fullName evidence="2">Sigma factor-like helix-turn-helix DNA-binding protein</fullName>
    </submittedName>
</protein>
<dbReference type="Proteomes" id="UP001254848">
    <property type="component" value="Unassembled WGS sequence"/>
</dbReference>
<feature type="domain" description="RNA polymerase sigma factor 70 region 4 type 2" evidence="1">
    <location>
        <begin position="76"/>
        <end position="125"/>
    </location>
</feature>
<dbReference type="InterPro" id="IPR013324">
    <property type="entry name" value="RNA_pol_sigma_r3/r4-like"/>
</dbReference>
<evidence type="ECO:0000313" key="3">
    <source>
        <dbReference type="Proteomes" id="UP001254848"/>
    </source>
</evidence>
<dbReference type="InterPro" id="IPR036388">
    <property type="entry name" value="WH-like_DNA-bd_sf"/>
</dbReference>
<sequence length="130" mass="14952">MLINYKDANGNSIELEVSDEVGTFYLSSVEAEKKNTRRATRADRHTSLESFVYEDKRFFDAGVNLLADFIESEFIKNAMSHLTERQQYLIRKTCLEGWKYTELAALEGVDESAIRHAVNRAKNKIKKILS</sequence>